<dbReference type="Proteomes" id="UP000054928">
    <property type="component" value="Unassembled WGS sequence"/>
</dbReference>
<sequence length="61" mass="7051">MKITRRQLDFTAALLSPKLRIGPAYADERMLDVVTENIVFKMDKTICIMHLGGTQQYFFTL</sequence>
<dbReference type="AlphaFoldDB" id="A0A0N7L6A7"/>
<evidence type="ECO:0000313" key="2">
    <source>
        <dbReference type="Proteomes" id="UP000054928"/>
    </source>
</evidence>
<accession>A0A0N7L6A7</accession>
<name>A0A0N7L6A7_PLAHL</name>
<keyword evidence="2" id="KW-1185">Reference proteome</keyword>
<dbReference type="RefSeq" id="XP_024580116.1">
    <property type="nucleotide sequence ID" value="XM_024729772.1"/>
</dbReference>
<dbReference type="EMBL" id="CCYD01000810">
    <property type="protein sequence ID" value="CEG43747.1"/>
    <property type="molecule type" value="Genomic_DNA"/>
</dbReference>
<reference evidence="2" key="1">
    <citation type="submission" date="2014-09" db="EMBL/GenBank/DDBJ databases">
        <authorList>
            <person name="Sharma Rahul"/>
            <person name="Thines Marco"/>
        </authorList>
    </citation>
    <scope>NUCLEOTIDE SEQUENCE [LARGE SCALE GENOMIC DNA]</scope>
</reference>
<protein>
    <submittedName>
        <fullName evidence="1">Uncharacterized protein</fullName>
    </submittedName>
</protein>
<organism evidence="1 2">
    <name type="scientific">Plasmopara halstedii</name>
    <name type="common">Downy mildew of sunflower</name>
    <dbReference type="NCBI Taxonomy" id="4781"/>
    <lineage>
        <taxon>Eukaryota</taxon>
        <taxon>Sar</taxon>
        <taxon>Stramenopiles</taxon>
        <taxon>Oomycota</taxon>
        <taxon>Peronosporomycetes</taxon>
        <taxon>Peronosporales</taxon>
        <taxon>Peronosporaceae</taxon>
        <taxon>Plasmopara</taxon>
    </lineage>
</organism>
<dbReference type="GeneID" id="36409094"/>
<proteinExistence type="predicted"/>
<evidence type="ECO:0000313" key="1">
    <source>
        <dbReference type="EMBL" id="CEG43747.1"/>
    </source>
</evidence>